<protein>
    <submittedName>
        <fullName evidence="1">Uncharacterized protein</fullName>
    </submittedName>
</protein>
<evidence type="ECO:0000313" key="2">
    <source>
        <dbReference type="Proteomes" id="UP001066276"/>
    </source>
</evidence>
<sequence>MRLCQVCEWPLTGMCLHCQVRKAPLPDHGSALCGEHRGVEAFAEHRNALRNIPVYEQGNLRLLQAVRALASREMAYYAEEDKFYQQEAEEPYDNQMEESLVQALGHYVQESVN</sequence>
<proteinExistence type="predicted"/>
<dbReference type="AlphaFoldDB" id="A0AAV7WYJ6"/>
<comment type="caution">
    <text evidence="1">The sequence shown here is derived from an EMBL/GenBank/DDBJ whole genome shotgun (WGS) entry which is preliminary data.</text>
</comment>
<name>A0AAV7WYJ6_PLEWA</name>
<organism evidence="1 2">
    <name type="scientific">Pleurodeles waltl</name>
    <name type="common">Iberian ribbed newt</name>
    <dbReference type="NCBI Taxonomy" id="8319"/>
    <lineage>
        <taxon>Eukaryota</taxon>
        <taxon>Metazoa</taxon>
        <taxon>Chordata</taxon>
        <taxon>Craniata</taxon>
        <taxon>Vertebrata</taxon>
        <taxon>Euteleostomi</taxon>
        <taxon>Amphibia</taxon>
        <taxon>Batrachia</taxon>
        <taxon>Caudata</taxon>
        <taxon>Salamandroidea</taxon>
        <taxon>Salamandridae</taxon>
        <taxon>Pleurodelinae</taxon>
        <taxon>Pleurodeles</taxon>
    </lineage>
</organism>
<reference evidence="1" key="1">
    <citation type="journal article" date="2022" name="bioRxiv">
        <title>Sequencing and chromosome-scale assembly of the giantPleurodeles waltlgenome.</title>
        <authorList>
            <person name="Brown T."/>
            <person name="Elewa A."/>
            <person name="Iarovenko S."/>
            <person name="Subramanian E."/>
            <person name="Araus A.J."/>
            <person name="Petzold A."/>
            <person name="Susuki M."/>
            <person name="Suzuki K.-i.T."/>
            <person name="Hayashi T."/>
            <person name="Toyoda A."/>
            <person name="Oliveira C."/>
            <person name="Osipova E."/>
            <person name="Leigh N.D."/>
            <person name="Simon A."/>
            <person name="Yun M.H."/>
        </authorList>
    </citation>
    <scope>NUCLEOTIDE SEQUENCE</scope>
    <source>
        <strain evidence="1">20211129_DDA</strain>
        <tissue evidence="1">Liver</tissue>
    </source>
</reference>
<dbReference type="EMBL" id="JANPWB010000001">
    <property type="protein sequence ID" value="KAJ1218975.1"/>
    <property type="molecule type" value="Genomic_DNA"/>
</dbReference>
<evidence type="ECO:0000313" key="1">
    <source>
        <dbReference type="EMBL" id="KAJ1218975.1"/>
    </source>
</evidence>
<accession>A0AAV7WYJ6</accession>
<gene>
    <name evidence="1" type="ORF">NDU88_006546</name>
</gene>
<keyword evidence="2" id="KW-1185">Reference proteome</keyword>
<dbReference type="Proteomes" id="UP001066276">
    <property type="component" value="Chromosome 1_1"/>
</dbReference>